<dbReference type="AlphaFoldDB" id="A0A0G4IAM5"/>
<evidence type="ECO:0008006" key="3">
    <source>
        <dbReference type="Google" id="ProtNLM"/>
    </source>
</evidence>
<dbReference type="PANTHER" id="PTHR39757">
    <property type="match status" value="1"/>
</dbReference>
<dbReference type="Gene3D" id="3.50.50.60">
    <property type="entry name" value="FAD/NAD(P)-binding domain"/>
    <property type="match status" value="1"/>
</dbReference>
<name>A0A0G4IAM5_9ALVE</name>
<dbReference type="PRINTS" id="PR00420">
    <property type="entry name" value="RNGMNOXGNASE"/>
</dbReference>
<feature type="compositionally biased region" description="Polar residues" evidence="1">
    <location>
        <begin position="48"/>
        <end position="57"/>
    </location>
</feature>
<dbReference type="EMBL" id="CDMZ01005765">
    <property type="protein sequence ID" value="CEM54206.1"/>
    <property type="molecule type" value="Genomic_DNA"/>
</dbReference>
<proteinExistence type="predicted"/>
<feature type="region of interest" description="Disordered" evidence="1">
    <location>
        <begin position="618"/>
        <end position="652"/>
    </location>
</feature>
<dbReference type="PANTHER" id="PTHR39757:SF5">
    <property type="entry name" value="OS02G0190600 PROTEIN"/>
    <property type="match status" value="1"/>
</dbReference>
<feature type="region of interest" description="Disordered" evidence="1">
    <location>
        <begin position="37"/>
        <end position="57"/>
    </location>
</feature>
<evidence type="ECO:0000256" key="1">
    <source>
        <dbReference type="SAM" id="MobiDB-lite"/>
    </source>
</evidence>
<reference evidence="2" key="1">
    <citation type="submission" date="2014-11" db="EMBL/GenBank/DDBJ databases">
        <authorList>
            <person name="Otto D Thomas"/>
            <person name="Naeem Raeece"/>
        </authorList>
    </citation>
    <scope>NUCLEOTIDE SEQUENCE</scope>
</reference>
<organism evidence="2">
    <name type="scientific">Chromera velia CCMP2878</name>
    <dbReference type="NCBI Taxonomy" id="1169474"/>
    <lineage>
        <taxon>Eukaryota</taxon>
        <taxon>Sar</taxon>
        <taxon>Alveolata</taxon>
        <taxon>Colpodellida</taxon>
        <taxon>Chromeraceae</taxon>
        <taxon>Chromera</taxon>
    </lineage>
</organism>
<dbReference type="InterPro" id="IPR036188">
    <property type="entry name" value="FAD/NAD-bd_sf"/>
</dbReference>
<evidence type="ECO:0000313" key="2">
    <source>
        <dbReference type="EMBL" id="CEM54206.1"/>
    </source>
</evidence>
<dbReference type="Pfam" id="PF05834">
    <property type="entry name" value="Lycopene_cycl"/>
    <property type="match status" value="1"/>
</dbReference>
<dbReference type="SUPFAM" id="SSF51905">
    <property type="entry name" value="FAD/NAD(P)-binding domain"/>
    <property type="match status" value="1"/>
</dbReference>
<protein>
    <recommendedName>
        <fullName evidence="3">Lycopene beta cyclase</fullName>
    </recommendedName>
</protein>
<sequence length="652" mass="73398">MKAGLTLCGVASLCGVSGFLHHAGARGGLLSPRRAQVQSLERRDGRSGSETAADHSSLQLPSILSAEPTRSRRVAYETVAVEFDEYVVDTMILGAGPAGMMLAALLAETYGLRVLVCDPNLEKPWPNNYGVWLEEWELIAEKTGFDLNSCLQHTWPRTQLYLAQQGDAKLELQRAYGRVDRTKLKAMLKEKCEKAGVIFLEQAVKPKFIEEVKSELCEKTSPMDTPDLKPAPPDYSRIKLKDGRAFKARMVVDCSGFNTELIDRMGKHDPGFQVSYSIEAKVRRHPYDKDAMIFMDYRTDWAAVQGPERLREAEEQPSFLYSMPMPKYNEGEAPPPEGEEDFERIFMEETSLVARPPMKPEELKRRMYERLKYMGIEILEIEDEGGCFIPMGGSLPKRNQRVLALGGAGNFVHPSTGYMVTRLFMGLTKAAKAIAREIKYPPFSPFNPVKAAQNVYAQLWTVNFRRQWDFTIFGGEFLMRQPVSILRGFFDGFFKLDTKAWSGFLAGWPGLPNNGQHASWDRRLEFGVELFMKWPNEVRLALMLGAIRYGGLNILRSITPNGFLPYSDEDIDTAYEKDVVPLRRILYGRDSIKRLEGNVRVGAIDNLDRVVSGPSGVPELDISGFKQPPGGLAGRQQAPSEEPSLLQRWTEE</sequence>
<gene>
    <name evidence="2" type="ORF">Cvel_2132</name>
</gene>
<accession>A0A0G4IAM5</accession>
<dbReference type="VEuPathDB" id="CryptoDB:Cvel_2132"/>